<comment type="caution">
    <text evidence="2">The sequence shown here is derived from an EMBL/GenBank/DDBJ whole genome shotgun (WGS) entry which is preliminary data.</text>
</comment>
<dbReference type="EMBL" id="QNUF01000015">
    <property type="protein sequence ID" value="REC74533.1"/>
    <property type="molecule type" value="Genomic_DNA"/>
</dbReference>
<proteinExistence type="predicted"/>
<gene>
    <name evidence="2" type="ORF">DRF57_13650</name>
</gene>
<keyword evidence="3" id="KW-1185">Reference proteome</keyword>
<dbReference type="InterPro" id="IPR035386">
    <property type="entry name" value="Arm-DNA-bind_5"/>
</dbReference>
<evidence type="ECO:0000313" key="3">
    <source>
        <dbReference type="Proteomes" id="UP000256491"/>
    </source>
</evidence>
<name>A0ABX9IIS7_9FLAO</name>
<sequence length="119" mass="13690">MYVRFTVDGIPKEASTRRQWDINRWDQKEGKAIGTKEDVKTLNAFLESLTTKVNSYKTELFNKGIPVSSVDLINFINGRSIKRNKVLEEFLDLKRSPLFSRSFPLLPAIMNLKSSPILK</sequence>
<dbReference type="Proteomes" id="UP000256491">
    <property type="component" value="Unassembled WGS sequence"/>
</dbReference>
<protein>
    <recommendedName>
        <fullName evidence="1">Arm DNA-binding domain-containing protein</fullName>
    </recommendedName>
</protein>
<evidence type="ECO:0000313" key="2">
    <source>
        <dbReference type="EMBL" id="REC74533.1"/>
    </source>
</evidence>
<reference evidence="2 3" key="1">
    <citation type="journal article" date="2010" name="Syst. Appl. Microbiol.">
        <title>Four new species of Chryseobacterium from the rhizosphere of coastal sand dune plants, Chryseobacterium elymi sp. nov., Chryseobacterium hagamense sp. nov., Chryseobacterium lathyri sp. nov. and Chryseobacterium rhizosphaerae sp. nov.</title>
        <authorList>
            <person name="Cho S.H."/>
            <person name="Lee K.S."/>
            <person name="Shin D.S."/>
            <person name="Han J.H."/>
            <person name="Park K.S."/>
            <person name="Lee C.H."/>
            <person name="Park K.H."/>
            <person name="Kim S.B."/>
        </authorList>
    </citation>
    <scope>NUCLEOTIDE SEQUENCE [LARGE SCALE GENOMIC DNA]</scope>
    <source>
        <strain evidence="2 3">KCTC 22548</strain>
    </source>
</reference>
<organism evidence="2 3">
    <name type="scientific">Chryseobacterium rhizosphaerae</name>
    <dbReference type="NCBI Taxonomy" id="395937"/>
    <lineage>
        <taxon>Bacteria</taxon>
        <taxon>Pseudomonadati</taxon>
        <taxon>Bacteroidota</taxon>
        <taxon>Flavobacteriia</taxon>
        <taxon>Flavobacteriales</taxon>
        <taxon>Weeksellaceae</taxon>
        <taxon>Chryseobacterium group</taxon>
        <taxon>Chryseobacterium</taxon>
    </lineage>
</organism>
<evidence type="ECO:0000259" key="1">
    <source>
        <dbReference type="Pfam" id="PF17293"/>
    </source>
</evidence>
<dbReference type="Pfam" id="PF17293">
    <property type="entry name" value="Arm-DNA-bind_5"/>
    <property type="match status" value="1"/>
</dbReference>
<feature type="domain" description="Arm DNA-binding" evidence="1">
    <location>
        <begin position="2"/>
        <end position="69"/>
    </location>
</feature>
<dbReference type="RefSeq" id="WP_115919091.1">
    <property type="nucleotide sequence ID" value="NZ_BJYH01000002.1"/>
</dbReference>
<accession>A0ABX9IIS7</accession>